<protein>
    <submittedName>
        <fullName evidence="2">Uncharacterized protein</fullName>
    </submittedName>
</protein>
<proteinExistence type="predicted"/>
<sequence>MKNELAFIMKFNAVKWLSRILIGLFVFIVFFSPDSLVFLLMRTVAVMCGLSILKLLKIWGLWLLKRTKRVPIEALED</sequence>
<feature type="transmembrane region" description="Helical" evidence="1">
    <location>
        <begin position="12"/>
        <end position="31"/>
    </location>
</feature>
<evidence type="ECO:0000256" key="1">
    <source>
        <dbReference type="SAM" id="Phobius"/>
    </source>
</evidence>
<name>A0ABT0AVD2_9LACT</name>
<reference evidence="2 3" key="1">
    <citation type="journal article" date="2022" name="Microbiol. Res.">
        <title>Comparative genome analysis, predicted lifestyle and antimicrobial strategies of Lactococcus carnosus and Lactococcus paracarnosus isolated from meat.</title>
        <authorList>
            <person name="Werum V."/>
            <person name="Ehrmann M."/>
            <person name="Vogel R."/>
            <person name="Hilgarth M."/>
        </authorList>
    </citation>
    <scope>NUCLEOTIDE SEQUENCE [LARGE SCALE GENOMIC DNA]</scope>
    <source>
        <strain evidence="2 3">TMW22177</strain>
    </source>
</reference>
<organism evidence="2 3">
    <name type="scientific">Pseudolactococcus carnosus</name>
    <dbReference type="NCBI Taxonomy" id="2749961"/>
    <lineage>
        <taxon>Bacteria</taxon>
        <taxon>Bacillati</taxon>
        <taxon>Bacillota</taxon>
        <taxon>Bacilli</taxon>
        <taxon>Lactobacillales</taxon>
        <taxon>Streptococcaceae</taxon>
        <taxon>Pseudolactococcus</taxon>
    </lineage>
</organism>
<keyword evidence="1" id="KW-0472">Membrane</keyword>
<accession>A0ABT0AVD2</accession>
<dbReference type="RefSeq" id="WP_244034828.1">
    <property type="nucleotide sequence ID" value="NZ_JAAECS010000011.1"/>
</dbReference>
<evidence type="ECO:0000313" key="2">
    <source>
        <dbReference type="EMBL" id="MCJ1990530.1"/>
    </source>
</evidence>
<feature type="transmembrane region" description="Helical" evidence="1">
    <location>
        <begin position="37"/>
        <end position="56"/>
    </location>
</feature>
<evidence type="ECO:0000313" key="3">
    <source>
        <dbReference type="Proteomes" id="UP001522450"/>
    </source>
</evidence>
<dbReference type="EMBL" id="JAAECS010000011">
    <property type="protein sequence ID" value="MCJ1990530.1"/>
    <property type="molecule type" value="Genomic_DNA"/>
</dbReference>
<comment type="caution">
    <text evidence="2">The sequence shown here is derived from an EMBL/GenBank/DDBJ whole genome shotgun (WGS) entry which is preliminary data.</text>
</comment>
<keyword evidence="1" id="KW-0812">Transmembrane</keyword>
<dbReference type="Proteomes" id="UP001522450">
    <property type="component" value="Unassembled WGS sequence"/>
</dbReference>
<gene>
    <name evidence="2" type="ORF">GYN21_09930</name>
</gene>
<keyword evidence="1" id="KW-1133">Transmembrane helix</keyword>
<keyword evidence="3" id="KW-1185">Reference proteome</keyword>